<accession>A0AAN6RDE2</accession>
<keyword evidence="1" id="KW-0732">Signal</keyword>
<evidence type="ECO:0000313" key="3">
    <source>
        <dbReference type="Proteomes" id="UP001280581"/>
    </source>
</evidence>
<dbReference type="AlphaFoldDB" id="A0AAN6RDE2"/>
<dbReference type="EMBL" id="WVTA01000016">
    <property type="protein sequence ID" value="KAK3201486.1"/>
    <property type="molecule type" value="Genomic_DNA"/>
</dbReference>
<name>A0AAN6RDE2_9PLEO</name>
<sequence length="261" mass="29030">MKVQTTLQILLWEAVTAFPHPVSTPQVSSLPSECPQTWLFNIASYSGPGCPDSVPGFNATRGHTDQGWGSHFVPGCHTPWAWFTLPYTEATVGPGVREAKTYCEMRLKWREMEGDNYPIDVPLDRAKWKLKMHRNGTSMEAGYAIDKGVNAKWKFTYWVDEADEHSKVVDEITVNGPLRNKTLPVKRLDWSQGKDRTLEWTAPQCGVAYIKARVDLVLKADGAASSGAVFPTRIGNSLNHDSGWQGPLVGISHDFEPCKAD</sequence>
<feature type="signal peptide" evidence="1">
    <location>
        <begin position="1"/>
        <end position="17"/>
    </location>
</feature>
<evidence type="ECO:0000256" key="1">
    <source>
        <dbReference type="SAM" id="SignalP"/>
    </source>
</evidence>
<keyword evidence="3" id="KW-1185">Reference proteome</keyword>
<gene>
    <name evidence="2" type="ORF">GRF29_185g1116661</name>
</gene>
<evidence type="ECO:0000313" key="2">
    <source>
        <dbReference type="EMBL" id="KAK3201486.1"/>
    </source>
</evidence>
<protein>
    <submittedName>
        <fullName evidence="2">Uncharacterized protein</fullName>
    </submittedName>
</protein>
<dbReference type="Proteomes" id="UP001280581">
    <property type="component" value="Unassembled WGS sequence"/>
</dbReference>
<organism evidence="2 3">
    <name type="scientific">Pseudopithomyces chartarum</name>
    <dbReference type="NCBI Taxonomy" id="1892770"/>
    <lineage>
        <taxon>Eukaryota</taxon>
        <taxon>Fungi</taxon>
        <taxon>Dikarya</taxon>
        <taxon>Ascomycota</taxon>
        <taxon>Pezizomycotina</taxon>
        <taxon>Dothideomycetes</taxon>
        <taxon>Pleosporomycetidae</taxon>
        <taxon>Pleosporales</taxon>
        <taxon>Massarineae</taxon>
        <taxon>Didymosphaeriaceae</taxon>
        <taxon>Pseudopithomyces</taxon>
    </lineage>
</organism>
<proteinExistence type="predicted"/>
<comment type="caution">
    <text evidence="2">The sequence shown here is derived from an EMBL/GenBank/DDBJ whole genome shotgun (WGS) entry which is preliminary data.</text>
</comment>
<reference evidence="2 3" key="1">
    <citation type="submission" date="2021-02" db="EMBL/GenBank/DDBJ databases">
        <title>Genome assembly of Pseudopithomyces chartarum.</title>
        <authorList>
            <person name="Jauregui R."/>
            <person name="Singh J."/>
            <person name="Voisey C."/>
        </authorList>
    </citation>
    <scope>NUCLEOTIDE SEQUENCE [LARGE SCALE GENOMIC DNA]</scope>
    <source>
        <strain evidence="2 3">AGR01</strain>
    </source>
</reference>
<feature type="chain" id="PRO_5042895229" evidence="1">
    <location>
        <begin position="18"/>
        <end position="261"/>
    </location>
</feature>